<dbReference type="Gene3D" id="3.40.50.300">
    <property type="entry name" value="P-loop containing nucleotide triphosphate hydrolases"/>
    <property type="match status" value="1"/>
</dbReference>
<accession>A0A1B8AA08</accession>
<dbReference type="InterPro" id="IPR027417">
    <property type="entry name" value="P-loop_NTPase"/>
</dbReference>
<dbReference type="SUPFAM" id="SSF52540">
    <property type="entry name" value="P-loop containing nucleoside triphosphate hydrolases"/>
    <property type="match status" value="1"/>
</dbReference>
<comment type="caution">
    <text evidence="1">The sequence shown here is derived from an EMBL/GenBank/DDBJ whole genome shotgun (WGS) entry which is preliminary data.</text>
</comment>
<proteinExistence type="predicted"/>
<dbReference type="PANTHER" id="PTHR35205:SF1">
    <property type="entry name" value="ZU5 DOMAIN-CONTAINING PROTEIN"/>
    <property type="match status" value="1"/>
</dbReference>
<evidence type="ECO:0000313" key="2">
    <source>
        <dbReference type="Proteomes" id="UP000091967"/>
    </source>
</evidence>
<name>A0A1B8AA08_FUSPO</name>
<sequence>MNQPALQRRDVTDSRFGDYTRINMSDTHYHSPHAAARAEVVRVIPYPRNEDLVNRPDLIDKLDKLLPQTSGSHSAALWGLGGSGKTQIALDYAYRRCDADDECCVFWVHADIEATFLADYKTIGKKLGSTSGWTGQICLTRATDGSQNQNLQKYVPCTSQGTVLWTSRDAHIAGTLVGARRSIEVRSMSVGEATTLLARIRDEPLTAEEAVEEAGVDALLQELECLPLAISQAGAYMRRMSMTAEKYLDLLRRGKTRWEVLKLSDTDRHRRPGVSNSVLETWRISMERIRMESETSYRILHVIAYVDSQDMPRASSSDGSSIR</sequence>
<keyword evidence="2" id="KW-1185">Reference proteome</keyword>
<dbReference type="AlphaFoldDB" id="A0A1B8AA08"/>
<gene>
    <name evidence="1" type="ORF">FPOA_12173</name>
</gene>
<protein>
    <recommendedName>
        <fullName evidence="3">NB-ARC domain-containing protein</fullName>
    </recommendedName>
</protein>
<evidence type="ECO:0000313" key="1">
    <source>
        <dbReference type="EMBL" id="OBS17316.1"/>
    </source>
</evidence>
<dbReference type="Proteomes" id="UP000091967">
    <property type="component" value="Unassembled WGS sequence"/>
</dbReference>
<dbReference type="EMBL" id="LYXU01000024">
    <property type="protein sequence ID" value="OBS17316.1"/>
    <property type="molecule type" value="Genomic_DNA"/>
</dbReference>
<dbReference type="STRING" id="36050.A0A1B8AA08"/>
<reference evidence="1 2" key="1">
    <citation type="submission" date="2016-06" db="EMBL/GenBank/DDBJ databases">
        <title>Living apart together: crosstalk between the core and supernumerary genomes in a fungal plant pathogen.</title>
        <authorList>
            <person name="Vanheule A."/>
            <person name="Audenaert K."/>
            <person name="Warris S."/>
            <person name="Van De Geest H."/>
            <person name="Schijlen E."/>
            <person name="Hofte M."/>
            <person name="De Saeger S."/>
            <person name="Haesaert G."/>
            <person name="Waalwijk C."/>
            <person name="Van Der Lee T."/>
        </authorList>
    </citation>
    <scope>NUCLEOTIDE SEQUENCE [LARGE SCALE GENOMIC DNA]</scope>
    <source>
        <strain evidence="1 2">2516</strain>
    </source>
</reference>
<dbReference type="PANTHER" id="PTHR35205">
    <property type="entry name" value="NB-ARC AND TPR DOMAIN PROTEIN"/>
    <property type="match status" value="1"/>
</dbReference>
<evidence type="ECO:0008006" key="3">
    <source>
        <dbReference type="Google" id="ProtNLM"/>
    </source>
</evidence>
<organism evidence="1 2">
    <name type="scientific">Fusarium poae</name>
    <dbReference type="NCBI Taxonomy" id="36050"/>
    <lineage>
        <taxon>Eukaryota</taxon>
        <taxon>Fungi</taxon>
        <taxon>Dikarya</taxon>
        <taxon>Ascomycota</taxon>
        <taxon>Pezizomycotina</taxon>
        <taxon>Sordariomycetes</taxon>
        <taxon>Hypocreomycetidae</taxon>
        <taxon>Hypocreales</taxon>
        <taxon>Nectriaceae</taxon>
        <taxon>Fusarium</taxon>
    </lineage>
</organism>
<dbReference type="OMA" id="ACHETRR"/>